<accession>A0A7X2IME7</accession>
<sequence length="71" mass="7885">MPTPDYAPPRPIPDFLRRLSPAEFEQLPADLAAEVAALRQSVDNLVAELRPVSTIIATGRDVLEQYKRLKG</sequence>
<keyword evidence="2" id="KW-1185">Reference proteome</keyword>
<protein>
    <submittedName>
        <fullName evidence="1">Uncharacterized protein</fullName>
    </submittedName>
</protein>
<dbReference type="Proteomes" id="UP000446768">
    <property type="component" value="Unassembled WGS sequence"/>
</dbReference>
<gene>
    <name evidence="1" type="ORF">GJ700_12425</name>
</gene>
<evidence type="ECO:0000313" key="1">
    <source>
        <dbReference type="EMBL" id="MRV72515.1"/>
    </source>
</evidence>
<dbReference type="AlphaFoldDB" id="A0A7X2IME7"/>
<name>A0A7X2IME7_9BURK</name>
<dbReference type="RefSeq" id="WP_154374169.1">
    <property type="nucleotide sequence ID" value="NZ_WKJJ01000007.1"/>
</dbReference>
<proteinExistence type="predicted"/>
<reference evidence="1 2" key="1">
    <citation type="submission" date="2019-11" db="EMBL/GenBank/DDBJ databases">
        <title>Novel species isolated from a subtropical stream in China.</title>
        <authorList>
            <person name="Lu H."/>
        </authorList>
    </citation>
    <scope>NUCLEOTIDE SEQUENCE [LARGE SCALE GENOMIC DNA]</scope>
    <source>
        <strain evidence="1 2">FT92W</strain>
    </source>
</reference>
<organism evidence="1 2">
    <name type="scientific">Pseudoduganella rivuli</name>
    <dbReference type="NCBI Taxonomy" id="2666085"/>
    <lineage>
        <taxon>Bacteria</taxon>
        <taxon>Pseudomonadati</taxon>
        <taxon>Pseudomonadota</taxon>
        <taxon>Betaproteobacteria</taxon>
        <taxon>Burkholderiales</taxon>
        <taxon>Oxalobacteraceae</taxon>
        <taxon>Telluria group</taxon>
        <taxon>Pseudoduganella</taxon>
    </lineage>
</organism>
<comment type="caution">
    <text evidence="1">The sequence shown here is derived from an EMBL/GenBank/DDBJ whole genome shotgun (WGS) entry which is preliminary data.</text>
</comment>
<dbReference type="EMBL" id="WKJJ01000007">
    <property type="protein sequence ID" value="MRV72515.1"/>
    <property type="molecule type" value="Genomic_DNA"/>
</dbReference>
<evidence type="ECO:0000313" key="2">
    <source>
        <dbReference type="Proteomes" id="UP000446768"/>
    </source>
</evidence>